<dbReference type="OrthoDB" id="2187024at2"/>
<reference evidence="1 2" key="1">
    <citation type="journal article" date="2017" name="BMC Microbiol.">
        <title>Comparative genomics of Enterococcus spp. isolated from bovine feces.</title>
        <authorList>
            <person name="Beukers A.G."/>
            <person name="Zaheer R."/>
            <person name="Goji N."/>
            <person name="Amoako K.K."/>
            <person name="Chaves A.V."/>
            <person name="Ward M.P."/>
            <person name="McAllister T.A."/>
        </authorList>
    </citation>
    <scope>NUCLEOTIDE SEQUENCE [LARGE SCALE GENOMIC DNA]</scope>
    <source>
        <strain evidence="1 2">F1129D 143</strain>
    </source>
</reference>
<dbReference type="Proteomes" id="UP000192477">
    <property type="component" value="Unassembled WGS sequence"/>
</dbReference>
<organism evidence="1 2">
    <name type="scientific">Enterococcus villorum</name>
    <dbReference type="NCBI Taxonomy" id="112904"/>
    <lineage>
        <taxon>Bacteria</taxon>
        <taxon>Bacillati</taxon>
        <taxon>Bacillota</taxon>
        <taxon>Bacilli</taxon>
        <taxon>Lactobacillales</taxon>
        <taxon>Enterococcaceae</taxon>
        <taxon>Enterococcus</taxon>
    </lineage>
</organism>
<proteinExistence type="predicted"/>
<evidence type="ECO:0000313" key="1">
    <source>
        <dbReference type="EMBL" id="OQO70619.1"/>
    </source>
</evidence>
<sequence>MKPNIMPIFLERTKFYKKYVKLSVPEILEIHGFDVIENEMDDEDIVYLERRKEFLMSRGIVDVPMYFKKEFVAEYPIKETKLIAEGCYLRKPSGEKMYGTYSYYFYKEGYRSYKGYIGKRVYADRVNKIVFLKMFEENFEDLIFE</sequence>
<gene>
    <name evidence="1" type="ORF">BH747_06275</name>
</gene>
<dbReference type="STRING" id="112904.BH747_06275"/>
<dbReference type="AlphaFoldDB" id="A0A1V8YDG0"/>
<comment type="caution">
    <text evidence="1">The sequence shown here is derived from an EMBL/GenBank/DDBJ whole genome shotgun (WGS) entry which is preliminary data.</text>
</comment>
<name>A0A1V8YDG0_9ENTE</name>
<evidence type="ECO:0000313" key="2">
    <source>
        <dbReference type="Proteomes" id="UP000192477"/>
    </source>
</evidence>
<protein>
    <submittedName>
        <fullName evidence="1">Uncharacterized protein</fullName>
    </submittedName>
</protein>
<dbReference type="EMBL" id="MJEA01000004">
    <property type="protein sequence ID" value="OQO70619.1"/>
    <property type="molecule type" value="Genomic_DNA"/>
</dbReference>
<accession>A0A1V8YDG0</accession>